<name>A0A5N5GW49_9ROSA</name>
<protein>
    <submittedName>
        <fullName evidence="2">U3 small nucleolar RNA-associated protein 20-like</fullName>
    </submittedName>
</protein>
<proteinExistence type="predicted"/>
<evidence type="ECO:0000313" key="2">
    <source>
        <dbReference type="EMBL" id="KAB2619836.1"/>
    </source>
</evidence>
<reference evidence="2 3" key="2">
    <citation type="submission" date="2019-11" db="EMBL/GenBank/DDBJ databases">
        <title>A de novo genome assembly of a pear dwarfing rootstock.</title>
        <authorList>
            <person name="Wang F."/>
            <person name="Wang J."/>
            <person name="Li S."/>
            <person name="Zhang Y."/>
            <person name="Fang M."/>
            <person name="Ma L."/>
            <person name="Zhao Y."/>
            <person name="Jiang S."/>
        </authorList>
    </citation>
    <scope>NUCLEOTIDE SEQUENCE [LARGE SCALE GENOMIC DNA]</scope>
    <source>
        <strain evidence="2">S2</strain>
        <tissue evidence="2">Leaf</tissue>
    </source>
</reference>
<gene>
    <name evidence="2" type="ORF">D8674_042391</name>
</gene>
<organism evidence="2 3">
    <name type="scientific">Pyrus ussuriensis x Pyrus communis</name>
    <dbReference type="NCBI Taxonomy" id="2448454"/>
    <lineage>
        <taxon>Eukaryota</taxon>
        <taxon>Viridiplantae</taxon>
        <taxon>Streptophyta</taxon>
        <taxon>Embryophyta</taxon>
        <taxon>Tracheophyta</taxon>
        <taxon>Spermatophyta</taxon>
        <taxon>Magnoliopsida</taxon>
        <taxon>eudicotyledons</taxon>
        <taxon>Gunneridae</taxon>
        <taxon>Pentapetalae</taxon>
        <taxon>rosids</taxon>
        <taxon>fabids</taxon>
        <taxon>Rosales</taxon>
        <taxon>Rosaceae</taxon>
        <taxon>Amygdaloideae</taxon>
        <taxon>Maleae</taxon>
        <taxon>Pyrus</taxon>
    </lineage>
</organism>
<accession>A0A5N5GW49</accession>
<evidence type="ECO:0000313" key="3">
    <source>
        <dbReference type="Proteomes" id="UP000327157"/>
    </source>
</evidence>
<keyword evidence="3" id="KW-1185">Reference proteome</keyword>
<evidence type="ECO:0000256" key="1">
    <source>
        <dbReference type="SAM" id="Phobius"/>
    </source>
</evidence>
<keyword evidence="1" id="KW-0812">Transmembrane</keyword>
<keyword evidence="1" id="KW-0472">Membrane</keyword>
<keyword evidence="1" id="KW-1133">Transmembrane helix</keyword>
<dbReference type="AlphaFoldDB" id="A0A5N5GW49"/>
<dbReference type="EMBL" id="SMOL01000375">
    <property type="protein sequence ID" value="KAB2619836.1"/>
    <property type="molecule type" value="Genomic_DNA"/>
</dbReference>
<reference evidence="2 3" key="1">
    <citation type="submission" date="2019-09" db="EMBL/GenBank/DDBJ databases">
        <authorList>
            <person name="Ou C."/>
        </authorList>
    </citation>
    <scope>NUCLEOTIDE SEQUENCE [LARGE SCALE GENOMIC DNA]</scope>
    <source>
        <strain evidence="2">S2</strain>
        <tissue evidence="2">Leaf</tissue>
    </source>
</reference>
<dbReference type="Proteomes" id="UP000327157">
    <property type="component" value="Unassembled WGS sequence"/>
</dbReference>
<comment type="caution">
    <text evidence="2">The sequence shown here is derived from an EMBL/GenBank/DDBJ whole genome shotgun (WGS) entry which is preliminary data.</text>
</comment>
<feature type="transmembrane region" description="Helical" evidence="1">
    <location>
        <begin position="20"/>
        <end position="42"/>
    </location>
</feature>
<feature type="transmembrane region" description="Helical" evidence="1">
    <location>
        <begin position="48"/>
        <end position="65"/>
    </location>
</feature>
<sequence length="67" mass="7332">MQSCFTEMAQVFPTPSPSHLCLPFPAMLLVGSYGLLSFSSWISSFGCWISSIKAAYMLVLGVGCYDR</sequence>